<protein>
    <submittedName>
        <fullName evidence="9">Biopolymer transporter ExbD</fullName>
    </submittedName>
</protein>
<dbReference type="Gene3D" id="3.30.420.270">
    <property type="match status" value="1"/>
</dbReference>
<proteinExistence type="inferred from homology"/>
<evidence type="ECO:0000256" key="6">
    <source>
        <dbReference type="ARBA" id="ARBA00023136"/>
    </source>
</evidence>
<evidence type="ECO:0000313" key="10">
    <source>
        <dbReference type="Proteomes" id="UP000229730"/>
    </source>
</evidence>
<accession>A0A2G4YT62</accession>
<keyword evidence="3" id="KW-1003">Cell membrane</keyword>
<dbReference type="GO" id="GO:0022857">
    <property type="term" value="F:transmembrane transporter activity"/>
    <property type="evidence" value="ECO:0007669"/>
    <property type="project" value="InterPro"/>
</dbReference>
<dbReference type="EMBL" id="PDEM01000009">
    <property type="protein sequence ID" value="PHZ85519.1"/>
    <property type="molecule type" value="Genomic_DNA"/>
</dbReference>
<dbReference type="InParanoid" id="A0A2G4YT62"/>
<evidence type="ECO:0000256" key="4">
    <source>
        <dbReference type="ARBA" id="ARBA00022692"/>
    </source>
</evidence>
<organism evidence="9 10">
    <name type="scientific">Paremcibacter congregatus</name>
    <dbReference type="NCBI Taxonomy" id="2043170"/>
    <lineage>
        <taxon>Bacteria</taxon>
        <taxon>Pseudomonadati</taxon>
        <taxon>Pseudomonadota</taxon>
        <taxon>Alphaproteobacteria</taxon>
        <taxon>Emcibacterales</taxon>
        <taxon>Emcibacteraceae</taxon>
        <taxon>Paremcibacter</taxon>
    </lineage>
</organism>
<dbReference type="Proteomes" id="UP000229730">
    <property type="component" value="Unassembled WGS sequence"/>
</dbReference>
<name>A0A2G4YT62_9PROT</name>
<evidence type="ECO:0000313" key="9">
    <source>
        <dbReference type="EMBL" id="PHZ85519.1"/>
    </source>
</evidence>
<dbReference type="AlphaFoldDB" id="A0A2G4YT62"/>
<keyword evidence="7" id="KW-0653">Protein transport</keyword>
<dbReference type="RefSeq" id="WP_099471101.1">
    <property type="nucleotide sequence ID" value="NZ_CP041025.1"/>
</dbReference>
<comment type="subcellular location">
    <subcellularLocation>
        <location evidence="1">Cell membrane</location>
        <topology evidence="1">Single-pass membrane protein</topology>
    </subcellularLocation>
    <subcellularLocation>
        <location evidence="7">Cell membrane</location>
        <topology evidence="7">Single-pass type II membrane protein</topology>
    </subcellularLocation>
</comment>
<sequence length="134" mass="15383">MRDYSYRHKEDDVKIDMTPMLDIVFIMLIFFIVTASFLKESGIHISVPENATKVTTEKVSIVIEISDNDDIWFAKRRIDVRAVGPNLKRRMSQLEDSSVVIRTHPNASTGIMMQVVDNVRQADVLNFVVIPMKE</sequence>
<keyword evidence="5 8" id="KW-1133">Transmembrane helix</keyword>
<keyword evidence="4 7" id="KW-0812">Transmembrane</keyword>
<evidence type="ECO:0000256" key="8">
    <source>
        <dbReference type="SAM" id="Phobius"/>
    </source>
</evidence>
<dbReference type="Pfam" id="PF02472">
    <property type="entry name" value="ExbD"/>
    <property type="match status" value="1"/>
</dbReference>
<gene>
    <name evidence="9" type="ORF">CRD36_02140</name>
</gene>
<dbReference type="InterPro" id="IPR003400">
    <property type="entry name" value="ExbD"/>
</dbReference>
<dbReference type="GO" id="GO:0015031">
    <property type="term" value="P:protein transport"/>
    <property type="evidence" value="ECO:0007669"/>
    <property type="project" value="UniProtKB-KW"/>
</dbReference>
<evidence type="ECO:0000256" key="2">
    <source>
        <dbReference type="ARBA" id="ARBA00005811"/>
    </source>
</evidence>
<keyword evidence="6 8" id="KW-0472">Membrane</keyword>
<keyword evidence="10" id="KW-1185">Reference proteome</keyword>
<evidence type="ECO:0000256" key="7">
    <source>
        <dbReference type="RuleBase" id="RU003879"/>
    </source>
</evidence>
<keyword evidence="7" id="KW-0813">Transport</keyword>
<feature type="transmembrane region" description="Helical" evidence="8">
    <location>
        <begin position="20"/>
        <end position="38"/>
    </location>
</feature>
<evidence type="ECO:0000256" key="1">
    <source>
        <dbReference type="ARBA" id="ARBA00004162"/>
    </source>
</evidence>
<dbReference type="GO" id="GO:0005886">
    <property type="term" value="C:plasma membrane"/>
    <property type="evidence" value="ECO:0007669"/>
    <property type="project" value="UniProtKB-SubCell"/>
</dbReference>
<evidence type="ECO:0000256" key="5">
    <source>
        <dbReference type="ARBA" id="ARBA00022989"/>
    </source>
</evidence>
<dbReference type="PANTHER" id="PTHR30558">
    <property type="entry name" value="EXBD MEMBRANE COMPONENT OF PMF-DRIVEN MACROMOLECULE IMPORT SYSTEM"/>
    <property type="match status" value="1"/>
</dbReference>
<comment type="caution">
    <text evidence="9">The sequence shown here is derived from an EMBL/GenBank/DDBJ whole genome shotgun (WGS) entry which is preliminary data.</text>
</comment>
<reference evidence="9 10" key="1">
    <citation type="submission" date="2017-10" db="EMBL/GenBank/DDBJ databases">
        <title>Frigbacter circumglobatus gen. nov. sp. nov., isolated from sediment cultured in situ.</title>
        <authorList>
            <person name="Zhao Z."/>
        </authorList>
    </citation>
    <scope>NUCLEOTIDE SEQUENCE [LARGE SCALE GENOMIC DNA]</scope>
    <source>
        <strain evidence="9 10">ZYL</strain>
    </source>
</reference>
<dbReference type="PANTHER" id="PTHR30558:SF13">
    <property type="entry name" value="BIOPOLYMER TRANSPORT PROTEIN EXBD2"/>
    <property type="match status" value="1"/>
</dbReference>
<dbReference type="OrthoDB" id="5456447at2"/>
<comment type="similarity">
    <text evidence="2 7">Belongs to the ExbD/TolR family.</text>
</comment>
<evidence type="ECO:0000256" key="3">
    <source>
        <dbReference type="ARBA" id="ARBA00022475"/>
    </source>
</evidence>